<name>A0A091D284_FUKDA</name>
<sequence>MLAGEHALLVGVPRDYAGRGRSGEFGVGHVVRSPVEGQGGLREGVQALRGGVGAAQAAEERVFHSMQDSASGQETSDRPHSTTGCHFPLQVRRLSSHPSNSPRAFPAELSPAPAPQRPSSFAYKHSDLEEASLRATQMSGVGEIEAKRRWSHRTAFGGKWL</sequence>
<proteinExistence type="predicted"/>
<feature type="region of interest" description="Disordered" evidence="1">
    <location>
        <begin position="61"/>
        <end position="118"/>
    </location>
</feature>
<reference evidence="2 3" key="1">
    <citation type="submission" date="2013-11" db="EMBL/GenBank/DDBJ databases">
        <title>The Damaraland mole rat (Fukomys damarensis) genome and evolution of African mole rats.</title>
        <authorList>
            <person name="Gladyshev V.N."/>
            <person name="Fang X."/>
        </authorList>
    </citation>
    <scope>NUCLEOTIDE SEQUENCE [LARGE SCALE GENOMIC DNA]</scope>
    <source>
        <tissue evidence="2">Liver</tissue>
    </source>
</reference>
<evidence type="ECO:0000256" key="1">
    <source>
        <dbReference type="SAM" id="MobiDB-lite"/>
    </source>
</evidence>
<protein>
    <submittedName>
        <fullName evidence="2">Uncharacterized protein</fullName>
    </submittedName>
</protein>
<dbReference type="EMBL" id="KN123414">
    <property type="protein sequence ID" value="KFO25112.1"/>
    <property type="molecule type" value="Genomic_DNA"/>
</dbReference>
<dbReference type="AlphaFoldDB" id="A0A091D284"/>
<dbReference type="Proteomes" id="UP000028990">
    <property type="component" value="Unassembled WGS sequence"/>
</dbReference>
<gene>
    <name evidence="2" type="ORF">H920_13495</name>
</gene>
<accession>A0A091D284</accession>
<keyword evidence="3" id="KW-1185">Reference proteome</keyword>
<organism evidence="2 3">
    <name type="scientific">Fukomys damarensis</name>
    <name type="common">Damaraland mole rat</name>
    <name type="synonym">Cryptomys damarensis</name>
    <dbReference type="NCBI Taxonomy" id="885580"/>
    <lineage>
        <taxon>Eukaryota</taxon>
        <taxon>Metazoa</taxon>
        <taxon>Chordata</taxon>
        <taxon>Craniata</taxon>
        <taxon>Vertebrata</taxon>
        <taxon>Euteleostomi</taxon>
        <taxon>Mammalia</taxon>
        <taxon>Eutheria</taxon>
        <taxon>Euarchontoglires</taxon>
        <taxon>Glires</taxon>
        <taxon>Rodentia</taxon>
        <taxon>Hystricomorpha</taxon>
        <taxon>Bathyergidae</taxon>
        <taxon>Fukomys</taxon>
    </lineage>
</organism>
<evidence type="ECO:0000313" key="2">
    <source>
        <dbReference type="EMBL" id="KFO25112.1"/>
    </source>
</evidence>
<evidence type="ECO:0000313" key="3">
    <source>
        <dbReference type="Proteomes" id="UP000028990"/>
    </source>
</evidence>